<keyword evidence="8" id="KW-1278">Translocase</keyword>
<dbReference type="FunFam" id="3.40.50.300:FF:000052">
    <property type="entry name" value="V-type proton ATPase catalytic subunit A"/>
    <property type="match status" value="1"/>
</dbReference>
<evidence type="ECO:0000259" key="15">
    <source>
        <dbReference type="Pfam" id="PF02874"/>
    </source>
</evidence>
<keyword evidence="7" id="KW-0067">ATP-binding</keyword>
<dbReference type="CDD" id="cd18119">
    <property type="entry name" value="ATP-synt_V_A-type_alpha_N"/>
    <property type="match status" value="1"/>
</dbReference>
<name>A0AAV5ABM7_9AGAM</name>
<dbReference type="CDD" id="cd01134">
    <property type="entry name" value="V_A-ATPase_A"/>
    <property type="match status" value="1"/>
</dbReference>
<evidence type="ECO:0000256" key="9">
    <source>
        <dbReference type="ARBA" id="ARBA00023065"/>
    </source>
</evidence>
<comment type="subcellular location">
    <subcellularLocation>
        <location evidence="10">Vacuole membrane</location>
        <topology evidence="10">Peripheral membrane protein</topology>
        <orientation evidence="10">Cytoplasmic side</orientation>
    </subcellularLocation>
</comment>
<dbReference type="FunFam" id="2.40.30.20:FF:000002">
    <property type="entry name" value="V-type proton ATPase catalytic subunit A"/>
    <property type="match status" value="1"/>
</dbReference>
<dbReference type="GO" id="GO:0046034">
    <property type="term" value="P:ATP metabolic process"/>
    <property type="evidence" value="ECO:0007669"/>
    <property type="project" value="InterPro"/>
</dbReference>
<dbReference type="SUPFAM" id="SSF50615">
    <property type="entry name" value="N-terminal domain of alpha and beta subunits of F1 ATP synthase"/>
    <property type="match status" value="1"/>
</dbReference>
<dbReference type="InterPro" id="IPR020003">
    <property type="entry name" value="ATPase_a/bsu_AS"/>
</dbReference>
<dbReference type="InterPro" id="IPR027417">
    <property type="entry name" value="P-loop_NTPase"/>
</dbReference>
<dbReference type="EMBL" id="BPWL01000007">
    <property type="protein sequence ID" value="GJJ12029.1"/>
    <property type="molecule type" value="Genomic_DNA"/>
</dbReference>
<keyword evidence="4" id="KW-0813">Transport</keyword>
<dbReference type="Proteomes" id="UP001050691">
    <property type="component" value="Unassembled WGS sequence"/>
</dbReference>
<evidence type="ECO:0000256" key="11">
    <source>
        <dbReference type="ARBA" id="ARBA00029477"/>
    </source>
</evidence>
<evidence type="ECO:0000256" key="6">
    <source>
        <dbReference type="ARBA" id="ARBA00022781"/>
    </source>
</evidence>
<dbReference type="Pfam" id="PF02874">
    <property type="entry name" value="ATP-synt_ab_N"/>
    <property type="match status" value="1"/>
</dbReference>
<dbReference type="InterPro" id="IPR036121">
    <property type="entry name" value="ATPase_F1/V1/A1_a/bsu_N_sf"/>
</dbReference>
<evidence type="ECO:0000256" key="12">
    <source>
        <dbReference type="ARBA" id="ARBA00048383"/>
    </source>
</evidence>
<dbReference type="EC" id="7.1.2.2" evidence="2"/>
<dbReference type="PANTHER" id="PTHR43607:SF1">
    <property type="entry name" value="H(+)-TRANSPORTING TWO-SECTOR ATPASE"/>
    <property type="match status" value="1"/>
</dbReference>
<dbReference type="InterPro" id="IPR023366">
    <property type="entry name" value="ATP_synth_asu-like_sf"/>
</dbReference>
<keyword evidence="5" id="KW-0547">Nucleotide-binding</keyword>
<dbReference type="GO" id="GO:0005524">
    <property type="term" value="F:ATP binding"/>
    <property type="evidence" value="ECO:0007669"/>
    <property type="project" value="UniProtKB-KW"/>
</dbReference>
<dbReference type="GO" id="GO:0055082">
    <property type="term" value="P:intracellular chemical homeostasis"/>
    <property type="evidence" value="ECO:0007669"/>
    <property type="project" value="UniProtKB-ARBA"/>
</dbReference>
<feature type="domain" description="ATP synthase A/B type C-terminal" evidence="17">
    <location>
        <begin position="476"/>
        <end position="570"/>
    </location>
</feature>
<comment type="catalytic activity">
    <reaction evidence="12">
        <text>ATP + H2O + 4 H(+)(in) = ADP + phosphate + 5 H(+)(out)</text>
        <dbReference type="Rhea" id="RHEA:57720"/>
        <dbReference type="ChEBI" id="CHEBI:15377"/>
        <dbReference type="ChEBI" id="CHEBI:15378"/>
        <dbReference type="ChEBI" id="CHEBI:30616"/>
        <dbReference type="ChEBI" id="CHEBI:43474"/>
        <dbReference type="ChEBI" id="CHEBI:456216"/>
        <dbReference type="EC" id="7.1.2.2"/>
    </reaction>
</comment>
<dbReference type="SUPFAM" id="SSF52540">
    <property type="entry name" value="P-loop containing nucleoside triphosphate hydrolases"/>
    <property type="match status" value="1"/>
</dbReference>
<evidence type="ECO:0000313" key="18">
    <source>
        <dbReference type="EMBL" id="GJJ12029.1"/>
    </source>
</evidence>
<dbReference type="InterPro" id="IPR005725">
    <property type="entry name" value="ATPase_V1-cplx_asu"/>
</dbReference>
<feature type="domain" description="ATPsynthase alpha/beta subunit barrel-sandwich" evidence="16">
    <location>
        <begin position="137"/>
        <end position="224"/>
    </location>
</feature>
<dbReference type="Gene3D" id="2.40.30.20">
    <property type="match status" value="1"/>
</dbReference>
<dbReference type="Gene3D" id="2.40.50.100">
    <property type="match status" value="1"/>
</dbReference>
<dbReference type="InterPro" id="IPR004100">
    <property type="entry name" value="ATPase_F1/V1/A1_a/bsu_N"/>
</dbReference>
<dbReference type="InterPro" id="IPR022878">
    <property type="entry name" value="V-ATPase_asu"/>
</dbReference>
<dbReference type="Gene3D" id="3.40.50.300">
    <property type="entry name" value="P-loop containing nucleotide triphosphate hydrolases"/>
    <property type="match status" value="1"/>
</dbReference>
<dbReference type="GO" id="GO:0046961">
    <property type="term" value="F:proton-transporting ATPase activity, rotational mechanism"/>
    <property type="evidence" value="ECO:0007669"/>
    <property type="project" value="InterPro"/>
</dbReference>
<dbReference type="Pfam" id="PF16886">
    <property type="entry name" value="ATP-synt_ab_Xtn"/>
    <property type="match status" value="1"/>
</dbReference>
<organism evidence="18 19">
    <name type="scientific">Clathrus columnatus</name>
    <dbReference type="NCBI Taxonomy" id="1419009"/>
    <lineage>
        <taxon>Eukaryota</taxon>
        <taxon>Fungi</taxon>
        <taxon>Dikarya</taxon>
        <taxon>Basidiomycota</taxon>
        <taxon>Agaricomycotina</taxon>
        <taxon>Agaricomycetes</taxon>
        <taxon>Phallomycetidae</taxon>
        <taxon>Phallales</taxon>
        <taxon>Clathraceae</taxon>
        <taxon>Clathrus</taxon>
    </lineage>
</organism>
<evidence type="ECO:0000259" key="17">
    <source>
        <dbReference type="Pfam" id="PF22919"/>
    </source>
</evidence>
<evidence type="ECO:0000313" key="19">
    <source>
        <dbReference type="Proteomes" id="UP001050691"/>
    </source>
</evidence>
<dbReference type="GO" id="GO:0000329">
    <property type="term" value="C:fungal-type vacuole membrane"/>
    <property type="evidence" value="ECO:0007669"/>
    <property type="project" value="TreeGrafter"/>
</dbReference>
<dbReference type="Pfam" id="PF22919">
    <property type="entry name" value="ATP-synt_VA_C"/>
    <property type="match status" value="1"/>
</dbReference>
<evidence type="ECO:0000256" key="2">
    <source>
        <dbReference type="ARBA" id="ARBA00012473"/>
    </source>
</evidence>
<accession>A0AAV5ABM7</accession>
<dbReference type="GO" id="GO:0016887">
    <property type="term" value="F:ATP hydrolysis activity"/>
    <property type="evidence" value="ECO:0007669"/>
    <property type="project" value="InterPro"/>
</dbReference>
<evidence type="ECO:0000256" key="13">
    <source>
        <dbReference type="ARBA" id="ARBA00058996"/>
    </source>
</evidence>
<dbReference type="NCBIfam" id="NF003220">
    <property type="entry name" value="PRK04192.1"/>
    <property type="match status" value="1"/>
</dbReference>
<evidence type="ECO:0000256" key="5">
    <source>
        <dbReference type="ARBA" id="ARBA00022741"/>
    </source>
</evidence>
<dbReference type="PROSITE" id="PS00152">
    <property type="entry name" value="ATPASE_ALPHA_BETA"/>
    <property type="match status" value="1"/>
</dbReference>
<keyword evidence="6" id="KW-0375">Hydrogen ion transport</keyword>
<dbReference type="FunFam" id="2.40.50.100:FF:000008">
    <property type="entry name" value="V-type proton ATPase catalytic subunit A"/>
    <property type="match status" value="1"/>
</dbReference>
<dbReference type="NCBIfam" id="TIGR01042">
    <property type="entry name" value="V-ATPase_V1_A"/>
    <property type="match status" value="1"/>
</dbReference>
<proteinExistence type="inferred from homology"/>
<evidence type="ECO:0000256" key="7">
    <source>
        <dbReference type="ARBA" id="ARBA00022840"/>
    </source>
</evidence>
<comment type="caution">
    <text evidence="18">The sequence shown here is derived from an EMBL/GenBank/DDBJ whole genome shotgun (WGS) entry which is preliminary data.</text>
</comment>
<evidence type="ECO:0000256" key="10">
    <source>
        <dbReference type="ARBA" id="ARBA00029427"/>
    </source>
</evidence>
<dbReference type="Gene3D" id="1.10.1140.10">
    <property type="entry name" value="Bovine Mitochondrial F1-atpase, Atp Synthase Beta Chain, Chain D, domain 3"/>
    <property type="match status" value="1"/>
</dbReference>
<evidence type="ECO:0000256" key="8">
    <source>
        <dbReference type="ARBA" id="ARBA00022967"/>
    </source>
</evidence>
<comment type="subunit">
    <text evidence="11">V-ATPase is a heteromultimeric enzyme composed of a peripheral catalytic V1 complex (components A to H) attached to an integral membrane V0 proton pore complex (components: a, c, c', c'', d, e, f and VOA1).</text>
</comment>
<dbReference type="InterPro" id="IPR055190">
    <property type="entry name" value="ATP-synt_VA_C"/>
</dbReference>
<evidence type="ECO:0000259" key="16">
    <source>
        <dbReference type="Pfam" id="PF16886"/>
    </source>
</evidence>
<dbReference type="InterPro" id="IPR000194">
    <property type="entry name" value="ATPase_F1/V1/A1_a/bsu_nucl-bd"/>
</dbReference>
<dbReference type="InterPro" id="IPR031686">
    <property type="entry name" value="ATP-synth_a_Xtn"/>
</dbReference>
<evidence type="ECO:0000256" key="4">
    <source>
        <dbReference type="ARBA" id="ARBA00022448"/>
    </source>
</evidence>
<dbReference type="PANTHER" id="PTHR43607">
    <property type="entry name" value="V-TYPE PROTON ATPASE CATALYTIC SUBUNIT A"/>
    <property type="match status" value="1"/>
</dbReference>
<dbReference type="FunFam" id="1.10.1140.10:FF:000002">
    <property type="entry name" value="V-type proton ATPase catalytic subunit A"/>
    <property type="match status" value="1"/>
</dbReference>
<evidence type="ECO:0000259" key="14">
    <source>
        <dbReference type="Pfam" id="PF00006"/>
    </source>
</evidence>
<comment type="similarity">
    <text evidence="1">Belongs to the ATPase alpha/beta chains family.</text>
</comment>
<comment type="function">
    <text evidence="13">Catalytic subunit of the V1 complex of vacuolar(H+)-ATPase (V-ATPase), a multisubunit enzyme composed of a peripheral complex (V1) that hydrolyzes ATP and a membrane integral complex (V0) that translocates protons. V-ATPase is responsible for acidifying and maintaining the pH of intracellular compartments.</text>
</comment>
<feature type="domain" description="ATPase F1/V1/A1 complex alpha/beta subunit nucleotide-binding" evidence="14">
    <location>
        <begin position="242"/>
        <end position="467"/>
    </location>
</feature>
<sequence>MAGAMENAKRYLPKIQDEEKESRFGQVYGVSGPVVVAENMTGCAMYELVRVGHDELVGEVIRIDADKATIQVYEETSGVTVGDPVLRTGKPLSVELGPGYSCAQGLMGNIVDGIQRPLRSIQEISKSIYIPRGINTSALDRSLKWDFTPCNYKVGDHISGGDIFGSVFENSLVDSHKIMLNPRALGTITHLAENGSYSVDDVVLETEFQGKTTKHTMLQLWPVRAPRPVAEKLTADFPLLTGQRILDALFPCVQGGTTAIPGAFGCGKTVISQALSKYSNSDIIIYVGCGERGNEMAEVLMEFPELSMEVGDRQEPIMKRTTLVANTSNMPVAAREASIYTGITLAEYFRDQGSNVSMMADSTSRWAEALREISGRLAEMPADSGYPAYLGTKLASFYERAGKVTCLGNPKRNGTVSIVGAVSPPGGDFSDPVTSSTLGIVQVFWGLDKKLAQRKHFPSVNWSVSFSKYLKVLDQHYQSTEPGFIELRSKTKEILQKEEDLAEIVQLVGKSALGENDKITLEVARMLKDDFLQQNGMSEYDRYCPFYKTSGMLRNFVAYHEAALRAVGQGDLSFAKIRDSTSDIIYKLSQMKFESPSQGKDSTKKKLDELYTEIQDKFRQLVE</sequence>
<dbReference type="InterPro" id="IPR024034">
    <property type="entry name" value="ATPase_F1/V1_b/a_C"/>
</dbReference>
<dbReference type="GO" id="GO:0033180">
    <property type="term" value="C:proton-transporting V-type ATPase, V1 domain"/>
    <property type="evidence" value="ECO:0007669"/>
    <property type="project" value="InterPro"/>
</dbReference>
<dbReference type="AlphaFoldDB" id="A0AAV5ABM7"/>
<evidence type="ECO:0000256" key="3">
    <source>
        <dbReference type="ARBA" id="ARBA00018860"/>
    </source>
</evidence>
<feature type="domain" description="ATPase F1/V1/A1 complex alpha/beta subunit N-terminal" evidence="15">
    <location>
        <begin position="27"/>
        <end position="89"/>
    </location>
</feature>
<protein>
    <recommendedName>
        <fullName evidence="3">V-type proton ATPase catalytic subunit A</fullName>
        <ecNumber evidence="2">7.1.2.2</ecNumber>
    </recommendedName>
</protein>
<dbReference type="SUPFAM" id="SSF47917">
    <property type="entry name" value="C-terminal domain of alpha and beta subunits of F1 ATP synthase"/>
    <property type="match status" value="1"/>
</dbReference>
<reference evidence="18" key="1">
    <citation type="submission" date="2021-10" db="EMBL/GenBank/DDBJ databases">
        <title>De novo Genome Assembly of Clathrus columnatus (Basidiomycota, Fungi) Using Illumina and Nanopore Sequence Data.</title>
        <authorList>
            <person name="Ogiso-Tanaka E."/>
            <person name="Itagaki H."/>
            <person name="Hosoya T."/>
            <person name="Hosaka K."/>
        </authorList>
    </citation>
    <scope>NUCLEOTIDE SEQUENCE</scope>
    <source>
        <strain evidence="18">MO-923</strain>
    </source>
</reference>
<dbReference type="Pfam" id="PF00006">
    <property type="entry name" value="ATP-synt_ab"/>
    <property type="match status" value="1"/>
</dbReference>
<gene>
    <name evidence="18" type="primary">VMA1</name>
    <name evidence="18" type="ORF">Clacol_006269</name>
</gene>
<dbReference type="CDD" id="cd18111">
    <property type="entry name" value="ATP-synt_V_A-type_alpha_C"/>
    <property type="match status" value="1"/>
</dbReference>
<keyword evidence="9" id="KW-0406">Ion transport</keyword>
<dbReference type="HAMAP" id="MF_00309">
    <property type="entry name" value="ATP_synth_A_arch"/>
    <property type="match status" value="1"/>
</dbReference>
<keyword evidence="19" id="KW-1185">Reference proteome</keyword>
<evidence type="ECO:0000256" key="1">
    <source>
        <dbReference type="ARBA" id="ARBA00008936"/>
    </source>
</evidence>